<keyword evidence="1" id="KW-0175">Coiled coil</keyword>
<accession>A0A1Z5JLV4</accession>
<evidence type="ECO:0000256" key="3">
    <source>
        <dbReference type="SAM" id="SignalP"/>
    </source>
</evidence>
<evidence type="ECO:0000256" key="1">
    <source>
        <dbReference type="SAM" id="Coils"/>
    </source>
</evidence>
<dbReference type="GO" id="GO:0036503">
    <property type="term" value="P:ERAD pathway"/>
    <property type="evidence" value="ECO:0007669"/>
    <property type="project" value="TreeGrafter"/>
</dbReference>
<dbReference type="Pfam" id="PF00789">
    <property type="entry name" value="UBX"/>
    <property type="match status" value="1"/>
</dbReference>
<proteinExistence type="predicted"/>
<dbReference type="AlphaFoldDB" id="A0A1Z5JLV4"/>
<feature type="coiled-coil region" evidence="1">
    <location>
        <begin position="337"/>
        <end position="399"/>
    </location>
</feature>
<keyword evidence="3" id="KW-0732">Signal</keyword>
<keyword evidence="6" id="KW-1185">Reference proteome</keyword>
<dbReference type="InterPro" id="IPR001012">
    <property type="entry name" value="UBX_dom"/>
</dbReference>
<dbReference type="InterPro" id="IPR050730">
    <property type="entry name" value="UBX_domain-protein"/>
</dbReference>
<organism evidence="5 6">
    <name type="scientific">Fistulifera solaris</name>
    <name type="common">Oleaginous diatom</name>
    <dbReference type="NCBI Taxonomy" id="1519565"/>
    <lineage>
        <taxon>Eukaryota</taxon>
        <taxon>Sar</taxon>
        <taxon>Stramenopiles</taxon>
        <taxon>Ochrophyta</taxon>
        <taxon>Bacillariophyta</taxon>
        <taxon>Bacillariophyceae</taxon>
        <taxon>Bacillariophycidae</taxon>
        <taxon>Naviculales</taxon>
        <taxon>Naviculaceae</taxon>
        <taxon>Fistulifera</taxon>
    </lineage>
</organism>
<feature type="chain" id="PRO_5012261257" description="UBX domain-containing protein" evidence="3">
    <location>
        <begin position="20"/>
        <end position="504"/>
    </location>
</feature>
<dbReference type="Proteomes" id="UP000198406">
    <property type="component" value="Unassembled WGS sequence"/>
</dbReference>
<dbReference type="GO" id="GO:0043130">
    <property type="term" value="F:ubiquitin binding"/>
    <property type="evidence" value="ECO:0007669"/>
    <property type="project" value="TreeGrafter"/>
</dbReference>
<evidence type="ECO:0000313" key="6">
    <source>
        <dbReference type="Proteomes" id="UP000198406"/>
    </source>
</evidence>
<feature type="signal peptide" evidence="3">
    <location>
        <begin position="1"/>
        <end position="19"/>
    </location>
</feature>
<evidence type="ECO:0000259" key="4">
    <source>
        <dbReference type="PROSITE" id="PS50033"/>
    </source>
</evidence>
<feature type="region of interest" description="Disordered" evidence="2">
    <location>
        <begin position="42"/>
        <end position="91"/>
    </location>
</feature>
<protein>
    <recommendedName>
        <fullName evidence="4">UBX domain-containing protein</fullName>
    </recommendedName>
</protein>
<comment type="caution">
    <text evidence="5">The sequence shown here is derived from an EMBL/GenBank/DDBJ whole genome shotgun (WGS) entry which is preliminary data.</text>
</comment>
<dbReference type="SUPFAM" id="SSF54236">
    <property type="entry name" value="Ubiquitin-like"/>
    <property type="match status" value="1"/>
</dbReference>
<dbReference type="PANTHER" id="PTHR23322:SF1">
    <property type="entry name" value="FAS-ASSOCIATED FACTOR 2"/>
    <property type="match status" value="1"/>
</dbReference>
<evidence type="ECO:0000256" key="2">
    <source>
        <dbReference type="SAM" id="MobiDB-lite"/>
    </source>
</evidence>
<evidence type="ECO:0000313" key="5">
    <source>
        <dbReference type="EMBL" id="GAX14761.1"/>
    </source>
</evidence>
<dbReference type="EMBL" id="BDSP01000083">
    <property type="protein sequence ID" value="GAX14761.1"/>
    <property type="molecule type" value="Genomic_DNA"/>
</dbReference>
<reference evidence="5 6" key="1">
    <citation type="journal article" date="2015" name="Plant Cell">
        <title>Oil accumulation by the oleaginous diatom Fistulifera solaris as revealed by the genome and transcriptome.</title>
        <authorList>
            <person name="Tanaka T."/>
            <person name="Maeda Y."/>
            <person name="Veluchamy A."/>
            <person name="Tanaka M."/>
            <person name="Abida H."/>
            <person name="Marechal E."/>
            <person name="Bowler C."/>
            <person name="Muto M."/>
            <person name="Sunaga Y."/>
            <person name="Tanaka M."/>
            <person name="Yoshino T."/>
            <person name="Taniguchi T."/>
            <person name="Fukuda Y."/>
            <person name="Nemoto M."/>
            <person name="Matsumoto M."/>
            <person name="Wong P.S."/>
            <person name="Aburatani S."/>
            <person name="Fujibuchi W."/>
        </authorList>
    </citation>
    <scope>NUCLEOTIDE SEQUENCE [LARGE SCALE GENOMIC DNA]</scope>
    <source>
        <strain evidence="5 6">JPCC DA0580</strain>
    </source>
</reference>
<name>A0A1Z5JLV4_FISSO</name>
<dbReference type="InParanoid" id="A0A1Z5JLV4"/>
<feature type="domain" description="UBX" evidence="4">
    <location>
        <begin position="410"/>
        <end position="446"/>
    </location>
</feature>
<feature type="compositionally biased region" description="Acidic residues" evidence="2">
    <location>
        <begin position="54"/>
        <end position="90"/>
    </location>
</feature>
<gene>
    <name evidence="5" type="ORF">FisN_25Lh044</name>
</gene>
<dbReference type="GO" id="GO:0005783">
    <property type="term" value="C:endoplasmic reticulum"/>
    <property type="evidence" value="ECO:0007669"/>
    <property type="project" value="TreeGrafter"/>
</dbReference>
<dbReference type="InterPro" id="IPR029071">
    <property type="entry name" value="Ubiquitin-like_domsf"/>
</dbReference>
<dbReference type="OrthoDB" id="1026733at2759"/>
<dbReference type="PROSITE" id="PS50033">
    <property type="entry name" value="UBX"/>
    <property type="match status" value="1"/>
</dbReference>
<dbReference type="CDD" id="cd01767">
    <property type="entry name" value="UBX"/>
    <property type="match status" value="1"/>
</dbReference>
<dbReference type="PANTHER" id="PTHR23322">
    <property type="entry name" value="FAS-ASSOCIATED PROTEIN"/>
    <property type="match status" value="1"/>
</dbReference>
<sequence>MHRLAAIIVLLLQCSFVHPLSRTIQQSSLSLASPVNTRNTRRWDDIQRGGATLNEDDEEEEEEDEIGQEEDEEVSEAASENDDEREDAEDTTFVSMAVKATGKTTLGVFKAAIRAFSVAFSPGSGDEGVTIVEKITKRLSQFWISLLSSSSVEEDGEDSDVSNANSNDHRDFANYLAAAYKVKATRNDYETASEEKRYPAIVGGSIQDALQLARSQSRLLLVLIPSNRPDHQTAADKIAIESFLSVEVAKMAEKSAHKSIPTPSFLLWSAKAKSPEAVVAAKRLNLEPNSKRPVLLVATSKRASATASCQVLSQHHCNPPPNATTMASWLNTIRKRHKKLYQRMQYAQKELQIAQERLEGYRTSIVQERQRQIDEQALKEEEEARAQAAAAHAEAIQQRRAEFNATLPDPAIGFMTLAVRFADGTSHQRQFDPETATLEMVFNWVDVVAEQEREKVVLTTLNGKQTFKWEEEHKTRSLGEMGWGKMVAFRVTEAANEEAASPTA</sequence>
<dbReference type="Gene3D" id="3.10.20.90">
    <property type="entry name" value="Phosphatidylinositol 3-kinase Catalytic Subunit, Chain A, domain 1"/>
    <property type="match status" value="1"/>
</dbReference>